<name>A0A8W7PB56_ANOCL</name>
<evidence type="ECO:0000313" key="2">
    <source>
        <dbReference type="EnsemblMetazoa" id="ACOM028760-PA.1"/>
    </source>
</evidence>
<dbReference type="AlphaFoldDB" id="A0A8W7PB56"/>
<organism evidence="2">
    <name type="scientific">Anopheles coluzzii</name>
    <name type="common">African malaria mosquito</name>
    <dbReference type="NCBI Taxonomy" id="1518534"/>
    <lineage>
        <taxon>Eukaryota</taxon>
        <taxon>Metazoa</taxon>
        <taxon>Ecdysozoa</taxon>
        <taxon>Arthropoda</taxon>
        <taxon>Hexapoda</taxon>
        <taxon>Insecta</taxon>
        <taxon>Pterygota</taxon>
        <taxon>Neoptera</taxon>
        <taxon>Endopterygota</taxon>
        <taxon>Diptera</taxon>
        <taxon>Nematocera</taxon>
        <taxon>Culicoidea</taxon>
        <taxon>Culicidae</taxon>
        <taxon>Anophelinae</taxon>
        <taxon>Anopheles</taxon>
    </lineage>
</organism>
<dbReference type="EnsemblMetazoa" id="ACOM028760-RA">
    <property type="protein sequence ID" value="ACOM028760-PA.1"/>
    <property type="gene ID" value="ACOM028760"/>
</dbReference>
<protein>
    <submittedName>
        <fullName evidence="2">Uncharacterized protein</fullName>
    </submittedName>
</protein>
<proteinExistence type="predicted"/>
<feature type="region of interest" description="Disordered" evidence="1">
    <location>
        <begin position="88"/>
        <end position="136"/>
    </location>
</feature>
<accession>A0A8W7PB56</accession>
<reference evidence="2" key="1">
    <citation type="submission" date="2022-08" db="UniProtKB">
        <authorList>
            <consortium name="EnsemblMetazoa"/>
        </authorList>
    </citation>
    <scope>IDENTIFICATION</scope>
</reference>
<evidence type="ECO:0000256" key="1">
    <source>
        <dbReference type="SAM" id="MobiDB-lite"/>
    </source>
</evidence>
<sequence length="149" mass="16245">MIFRASSSSFIFVPSSRFAMLCRCLNALILTRVTGSSFRNLTLQDGSGSQCTTTGRQPLGSGQWRTLTPTASNTTLNARKQFLLIARSGDQGPCDSPDRCWETESASASASHATPFSIDRNSTERATKYSCTSPLGKERSRLDIYPSFS</sequence>
<dbReference type="Proteomes" id="UP000075882">
    <property type="component" value="Unassembled WGS sequence"/>
</dbReference>